<evidence type="ECO:0000313" key="2">
    <source>
        <dbReference type="Proteomes" id="UP000749559"/>
    </source>
</evidence>
<protein>
    <submittedName>
        <fullName evidence="1">Uncharacterized protein</fullName>
    </submittedName>
</protein>
<evidence type="ECO:0000313" key="1">
    <source>
        <dbReference type="EMBL" id="CAH1777602.1"/>
    </source>
</evidence>
<gene>
    <name evidence="1" type="ORF">OFUS_LOCUS4623</name>
</gene>
<reference evidence="1" key="1">
    <citation type="submission" date="2022-03" db="EMBL/GenBank/DDBJ databases">
        <authorList>
            <person name="Martin C."/>
        </authorList>
    </citation>
    <scope>NUCLEOTIDE SEQUENCE</scope>
</reference>
<sequence>MEETASEPHQPDEHNQMMCLTHLPHVCLVQILSYLDLPDRLNAACTSSILHDMFSHPSLWHKVGILICGNSDYNSSSCTTLALRNKAMIEKFGEFFRDLRLVYHGEVNHL</sequence>
<dbReference type="Pfam" id="PF12937">
    <property type="entry name" value="F-box-like"/>
    <property type="match status" value="1"/>
</dbReference>
<dbReference type="Gene3D" id="1.20.1280.50">
    <property type="match status" value="1"/>
</dbReference>
<dbReference type="AlphaFoldDB" id="A0A8J1TI18"/>
<feature type="non-terminal residue" evidence="1">
    <location>
        <position position="110"/>
    </location>
</feature>
<proteinExistence type="predicted"/>
<dbReference type="SMART" id="SM00256">
    <property type="entry name" value="FBOX"/>
    <property type="match status" value="1"/>
</dbReference>
<dbReference type="SUPFAM" id="SSF81383">
    <property type="entry name" value="F-box domain"/>
    <property type="match status" value="1"/>
</dbReference>
<name>A0A8J1TI18_OWEFU</name>
<dbReference type="PROSITE" id="PS50181">
    <property type="entry name" value="FBOX"/>
    <property type="match status" value="1"/>
</dbReference>
<accession>A0A8J1TI18</accession>
<comment type="caution">
    <text evidence="1">The sequence shown here is derived from an EMBL/GenBank/DDBJ whole genome shotgun (WGS) entry which is preliminary data.</text>
</comment>
<dbReference type="InterPro" id="IPR001810">
    <property type="entry name" value="F-box_dom"/>
</dbReference>
<dbReference type="Proteomes" id="UP000749559">
    <property type="component" value="Unassembled WGS sequence"/>
</dbReference>
<dbReference type="OrthoDB" id="9974792at2759"/>
<dbReference type="InterPro" id="IPR036047">
    <property type="entry name" value="F-box-like_dom_sf"/>
</dbReference>
<organism evidence="1 2">
    <name type="scientific">Owenia fusiformis</name>
    <name type="common">Polychaete worm</name>
    <dbReference type="NCBI Taxonomy" id="6347"/>
    <lineage>
        <taxon>Eukaryota</taxon>
        <taxon>Metazoa</taxon>
        <taxon>Spiralia</taxon>
        <taxon>Lophotrochozoa</taxon>
        <taxon>Annelida</taxon>
        <taxon>Polychaeta</taxon>
        <taxon>Sedentaria</taxon>
        <taxon>Canalipalpata</taxon>
        <taxon>Sabellida</taxon>
        <taxon>Oweniida</taxon>
        <taxon>Oweniidae</taxon>
        <taxon>Owenia</taxon>
    </lineage>
</organism>
<keyword evidence="2" id="KW-1185">Reference proteome</keyword>
<dbReference type="EMBL" id="CAIIXF020000002">
    <property type="protein sequence ID" value="CAH1777602.1"/>
    <property type="molecule type" value="Genomic_DNA"/>
</dbReference>